<dbReference type="Proteomes" id="UP001151760">
    <property type="component" value="Unassembled WGS sequence"/>
</dbReference>
<proteinExistence type="predicted"/>
<organism evidence="1 2">
    <name type="scientific">Tanacetum coccineum</name>
    <dbReference type="NCBI Taxonomy" id="301880"/>
    <lineage>
        <taxon>Eukaryota</taxon>
        <taxon>Viridiplantae</taxon>
        <taxon>Streptophyta</taxon>
        <taxon>Embryophyta</taxon>
        <taxon>Tracheophyta</taxon>
        <taxon>Spermatophyta</taxon>
        <taxon>Magnoliopsida</taxon>
        <taxon>eudicotyledons</taxon>
        <taxon>Gunneridae</taxon>
        <taxon>Pentapetalae</taxon>
        <taxon>asterids</taxon>
        <taxon>campanulids</taxon>
        <taxon>Asterales</taxon>
        <taxon>Asteraceae</taxon>
        <taxon>Asteroideae</taxon>
        <taxon>Anthemideae</taxon>
        <taxon>Anthemidinae</taxon>
        <taxon>Tanacetum</taxon>
    </lineage>
</organism>
<comment type="caution">
    <text evidence="1">The sequence shown here is derived from an EMBL/GenBank/DDBJ whole genome shotgun (WGS) entry which is preliminary data.</text>
</comment>
<protein>
    <submittedName>
        <fullName evidence="1">Uncharacterized protein</fullName>
    </submittedName>
</protein>
<name>A0ABQ5A9Y6_9ASTR</name>
<reference evidence="1" key="1">
    <citation type="journal article" date="2022" name="Int. J. Mol. Sci.">
        <title>Draft Genome of Tanacetum Coccineum: Genomic Comparison of Closely Related Tanacetum-Family Plants.</title>
        <authorList>
            <person name="Yamashiro T."/>
            <person name="Shiraishi A."/>
            <person name="Nakayama K."/>
            <person name="Satake H."/>
        </authorList>
    </citation>
    <scope>NUCLEOTIDE SEQUENCE</scope>
</reference>
<accession>A0ABQ5A9Y6</accession>
<evidence type="ECO:0000313" key="2">
    <source>
        <dbReference type="Proteomes" id="UP001151760"/>
    </source>
</evidence>
<gene>
    <name evidence="1" type="ORF">Tco_0819701</name>
</gene>
<dbReference type="EMBL" id="BQNB010012051">
    <property type="protein sequence ID" value="GJS98531.1"/>
    <property type="molecule type" value="Genomic_DNA"/>
</dbReference>
<evidence type="ECO:0000313" key="1">
    <source>
        <dbReference type="EMBL" id="GJS98531.1"/>
    </source>
</evidence>
<keyword evidence="2" id="KW-1185">Reference proteome</keyword>
<reference evidence="1" key="2">
    <citation type="submission" date="2022-01" db="EMBL/GenBank/DDBJ databases">
        <authorList>
            <person name="Yamashiro T."/>
            <person name="Shiraishi A."/>
            <person name="Satake H."/>
            <person name="Nakayama K."/>
        </authorList>
    </citation>
    <scope>NUCLEOTIDE SEQUENCE</scope>
</reference>
<sequence length="157" mass="17400">MLAVNELFIVSRFCYRSSSRSGVPLLQFVLPELRQCHQQSVAGWQPKGYGMIHDEDEDNDAYDDDGDDDVREISWYYETIRWHPKDPPDPFGESDGRQVCFLDGNSSSGIKKYQGSNSSDGGNTGDGVKIVCGVVGAGDEIEFSKELKEVLPDEAGK</sequence>